<evidence type="ECO:0000256" key="3">
    <source>
        <dbReference type="PIRSR" id="PIRSR036893-52"/>
    </source>
</evidence>
<dbReference type="PANTHER" id="PTHR10612">
    <property type="entry name" value="APOLIPOPROTEIN D"/>
    <property type="match status" value="1"/>
</dbReference>
<dbReference type="AlphaFoldDB" id="A0A0B4XGQ6"/>
<evidence type="ECO:0000256" key="2">
    <source>
        <dbReference type="PIRNR" id="PIRNR036893"/>
    </source>
</evidence>
<keyword evidence="3" id="KW-0564">Palmitate</keyword>
<dbReference type="InterPro" id="IPR000566">
    <property type="entry name" value="Lipocln_cytosolic_FA-bd_dom"/>
</dbReference>
<dbReference type="Gene3D" id="2.40.128.20">
    <property type="match status" value="1"/>
</dbReference>
<feature type="lipid moiety-binding region" description="N-palmitoyl cysteine" evidence="3">
    <location>
        <position position="16"/>
    </location>
</feature>
<evidence type="ECO:0000256" key="1">
    <source>
        <dbReference type="ARBA" id="ARBA00006889"/>
    </source>
</evidence>
<dbReference type="Proteomes" id="UP000006764">
    <property type="component" value="Chromosome"/>
</dbReference>
<dbReference type="InterPro" id="IPR047202">
    <property type="entry name" value="Lipocalin_Blc-like_dom"/>
</dbReference>
<dbReference type="STRING" id="391936.S7S_04360"/>
<dbReference type="OrthoDB" id="9793905at2"/>
<name>A0A0B4XGQ6_9GAMM</name>
<dbReference type="InterPro" id="IPR022271">
    <property type="entry name" value="Lipocalin_ApoD"/>
</dbReference>
<feature type="lipid moiety-binding region" description="S-diacylglycerol cysteine" evidence="3">
    <location>
        <position position="16"/>
    </location>
</feature>
<dbReference type="KEGG" id="apac:S7S_04360"/>
<protein>
    <recommendedName>
        <fullName evidence="2">Outer membrane lipoprotein Blc</fullName>
    </recommendedName>
</protein>
<gene>
    <name evidence="5" type="ORF">S7S_04360</name>
</gene>
<dbReference type="PRINTS" id="PR01171">
    <property type="entry name" value="BCTLIPOCALIN"/>
</dbReference>
<keyword evidence="2 3" id="KW-0449">Lipoprotein</keyword>
<dbReference type="CDD" id="cd19438">
    <property type="entry name" value="lipocalin_Blc-like"/>
    <property type="match status" value="1"/>
</dbReference>
<accession>A0A0B4XGQ6</accession>
<dbReference type="GO" id="GO:0009279">
    <property type="term" value="C:cell outer membrane"/>
    <property type="evidence" value="ECO:0007669"/>
    <property type="project" value="UniProtKB-SubCell"/>
</dbReference>
<proteinExistence type="inferred from homology"/>
<evidence type="ECO:0000313" key="5">
    <source>
        <dbReference type="EMBL" id="AJD47294.1"/>
    </source>
</evidence>
<keyword evidence="2" id="KW-0446">Lipid-binding</keyword>
<evidence type="ECO:0000259" key="4">
    <source>
        <dbReference type="Pfam" id="PF08212"/>
    </source>
</evidence>
<sequence>MAASGALALAMLMLGCQSRPLPPVAMAQQVDLPRFMGDWYVIASIPTIFERDAWNAVERYQLREDGRIDTTFTFLKGGFDGERKTMTPVATVREGHGNALWGMQFLWPFKADFRISWLDEDYRMTVIGREKRDYAWIMARTPDISEADYDRLVAFLARQGYDVSALRKVPQRW</sequence>
<keyword evidence="6" id="KW-1185">Reference proteome</keyword>
<organism evidence="5 6">
    <name type="scientific">Isoalcanivorax pacificus W11-5</name>
    <dbReference type="NCBI Taxonomy" id="391936"/>
    <lineage>
        <taxon>Bacteria</taxon>
        <taxon>Pseudomonadati</taxon>
        <taxon>Pseudomonadota</taxon>
        <taxon>Gammaproteobacteria</taxon>
        <taxon>Oceanospirillales</taxon>
        <taxon>Alcanivoracaceae</taxon>
        <taxon>Isoalcanivorax</taxon>
    </lineage>
</organism>
<comment type="subcellular location">
    <subcellularLocation>
        <location evidence="2">Cell outer membrane</location>
    </subcellularLocation>
</comment>
<dbReference type="GO" id="GO:0008289">
    <property type="term" value="F:lipid binding"/>
    <property type="evidence" value="ECO:0007669"/>
    <property type="project" value="UniProtKB-UniRule"/>
</dbReference>
<dbReference type="EMBL" id="CP004387">
    <property type="protein sequence ID" value="AJD47294.1"/>
    <property type="molecule type" value="Genomic_DNA"/>
</dbReference>
<dbReference type="PIRSF" id="PIRSF036893">
    <property type="entry name" value="Lipocalin_ApoD"/>
    <property type="match status" value="1"/>
</dbReference>
<dbReference type="InterPro" id="IPR002446">
    <property type="entry name" value="Lipocalin_bac"/>
</dbReference>
<comment type="similarity">
    <text evidence="1 2">Belongs to the calycin superfamily. Lipocalin family.</text>
</comment>
<keyword evidence="2" id="KW-0998">Cell outer membrane</keyword>
<dbReference type="HOGENOM" id="CLU_068449_0_1_6"/>
<feature type="domain" description="Lipocalin/cytosolic fatty-acid binding" evidence="4">
    <location>
        <begin position="30"/>
        <end position="171"/>
    </location>
</feature>
<comment type="function">
    <text evidence="2">Involved in the storage or transport of lipids necessary for membrane maintenance under stressful conditions. Displays a binding preference for lysophospholipids.</text>
</comment>
<dbReference type="Pfam" id="PF08212">
    <property type="entry name" value="Lipocalin_2"/>
    <property type="match status" value="1"/>
</dbReference>
<dbReference type="GO" id="GO:0006950">
    <property type="term" value="P:response to stress"/>
    <property type="evidence" value="ECO:0007669"/>
    <property type="project" value="UniProtKB-ARBA"/>
</dbReference>
<dbReference type="SUPFAM" id="SSF50814">
    <property type="entry name" value="Lipocalins"/>
    <property type="match status" value="1"/>
</dbReference>
<evidence type="ECO:0000313" key="6">
    <source>
        <dbReference type="Proteomes" id="UP000006764"/>
    </source>
</evidence>
<keyword evidence="2" id="KW-0472">Membrane</keyword>
<reference evidence="5 6" key="1">
    <citation type="journal article" date="2012" name="J. Bacteriol.">
        <title>Genome sequence of an alkane-degrading bacterium, Alcanivorax pacificus type strain W11-5, isolated from deep sea sediment.</title>
        <authorList>
            <person name="Lai Q."/>
            <person name="Shao Z."/>
        </authorList>
    </citation>
    <scope>NUCLEOTIDE SEQUENCE [LARGE SCALE GENOMIC DNA]</scope>
    <source>
        <strain evidence="5 6">W11-5</strain>
    </source>
</reference>
<dbReference type="InterPro" id="IPR012674">
    <property type="entry name" value="Calycin"/>
</dbReference>
<dbReference type="PANTHER" id="PTHR10612:SF34">
    <property type="entry name" value="APOLIPOPROTEIN D"/>
    <property type="match status" value="1"/>
</dbReference>
<comment type="subunit">
    <text evidence="2">Homodimer.</text>
</comment>